<sequence>HTGLYHTQDVSDSKKSEDIALNSHHNYFLLADNGTANKFGSEICLRRRLEQFLAQQPIDWRRYGGPKSRVPVVGLLIEGGAQTFRSVFELVTGRKPVPIVICDGSGRAADLLAFMHRFCNEDGFVSHSIPFHHSIIDLHKLSFAQLVIRLKIK</sequence>
<reference evidence="2 3" key="1">
    <citation type="submission" date="2024-11" db="EMBL/GenBank/DDBJ databases">
        <title>Adaptive evolution of stress response genes in parasites aligns with host niche diversity.</title>
        <authorList>
            <person name="Hahn C."/>
            <person name="Resl P."/>
        </authorList>
    </citation>
    <scope>NUCLEOTIDE SEQUENCE [LARGE SCALE GENOMIC DNA]</scope>
    <source>
        <strain evidence="2">EGGRZ-B1_66</strain>
        <tissue evidence="2">Body</tissue>
    </source>
</reference>
<organism evidence="2 3">
    <name type="scientific">Cichlidogyrus casuarinus</name>
    <dbReference type="NCBI Taxonomy" id="1844966"/>
    <lineage>
        <taxon>Eukaryota</taxon>
        <taxon>Metazoa</taxon>
        <taxon>Spiralia</taxon>
        <taxon>Lophotrochozoa</taxon>
        <taxon>Platyhelminthes</taxon>
        <taxon>Monogenea</taxon>
        <taxon>Monopisthocotylea</taxon>
        <taxon>Dactylogyridea</taxon>
        <taxon>Ancyrocephalidae</taxon>
        <taxon>Cichlidogyrus</taxon>
    </lineage>
</organism>
<comment type="caution">
    <text evidence="2">The sequence shown here is derived from an EMBL/GenBank/DDBJ whole genome shotgun (WGS) entry which is preliminary data.</text>
</comment>
<dbReference type="Pfam" id="PF18139">
    <property type="entry name" value="LSDAT_euk"/>
    <property type="match status" value="1"/>
</dbReference>
<gene>
    <name evidence="2" type="primary">TRPM3_5</name>
    <name evidence="2" type="ORF">Ciccas_014606</name>
</gene>
<dbReference type="AlphaFoldDB" id="A0ABD2PIX2"/>
<dbReference type="InterPro" id="IPR050927">
    <property type="entry name" value="TRPM"/>
</dbReference>
<feature type="domain" description="TRPM SLOG" evidence="1">
    <location>
        <begin position="8"/>
        <end position="129"/>
    </location>
</feature>
<dbReference type="Proteomes" id="UP001626550">
    <property type="component" value="Unassembled WGS sequence"/>
</dbReference>
<proteinExistence type="predicted"/>
<dbReference type="PANTHER" id="PTHR13800:SF1">
    <property type="entry name" value="TRANSIENT RECEPTOR POTENTIAL CATION CHANNEL TRPM"/>
    <property type="match status" value="1"/>
</dbReference>
<name>A0ABD2PIX2_9PLAT</name>
<dbReference type="InterPro" id="IPR041491">
    <property type="entry name" value="TRPM_SLOG"/>
</dbReference>
<dbReference type="EMBL" id="JBJKFK010009144">
    <property type="protein sequence ID" value="KAL3306898.1"/>
    <property type="molecule type" value="Genomic_DNA"/>
</dbReference>
<dbReference type="PANTHER" id="PTHR13800">
    <property type="entry name" value="TRANSIENT RECEPTOR POTENTIAL CATION CHANNEL, SUBFAMILY M, MEMBER 6"/>
    <property type="match status" value="1"/>
</dbReference>
<keyword evidence="3" id="KW-1185">Reference proteome</keyword>
<evidence type="ECO:0000313" key="2">
    <source>
        <dbReference type="EMBL" id="KAL3306898.1"/>
    </source>
</evidence>
<evidence type="ECO:0000259" key="1">
    <source>
        <dbReference type="Pfam" id="PF18139"/>
    </source>
</evidence>
<evidence type="ECO:0000313" key="3">
    <source>
        <dbReference type="Proteomes" id="UP001626550"/>
    </source>
</evidence>
<feature type="non-terminal residue" evidence="2">
    <location>
        <position position="1"/>
    </location>
</feature>
<accession>A0ABD2PIX2</accession>
<protein>
    <submittedName>
        <fullName evidence="2">Transient receptor putative cation channel subfamily M member 3</fullName>
    </submittedName>
</protein>
<keyword evidence="2" id="KW-0675">Receptor</keyword>